<dbReference type="EMBL" id="LOBP01000200">
    <property type="protein sequence ID" value="KYN80452.1"/>
    <property type="molecule type" value="Genomic_DNA"/>
</dbReference>
<comment type="caution">
    <text evidence="1">The sequence shown here is derived from an EMBL/GenBank/DDBJ whole genome shotgun (WGS) entry which is preliminary data.</text>
</comment>
<accession>A0ABR5VWN2</accession>
<protein>
    <submittedName>
        <fullName evidence="1">Uncharacterized protein</fullName>
    </submittedName>
</protein>
<sequence length="171" mass="20089">MKLKEQSLLTDLKVQADIEVAIYRAKLEQESLRFNVKTSGVYEKQAEVLMEVYSQLSDLEYLMNVAINQGKPWDEKYDKFKSTYFEIRTYWRRNRILLSDEIDHLIRALLSDAFWAVENYGSGESSFLRGDFEYANTQKQKAEQLKQSIPQILELLVTDFRDKIGVTDKNL</sequence>
<gene>
    <name evidence="1" type="ORF">ATY35_20190</name>
</gene>
<evidence type="ECO:0000313" key="2">
    <source>
        <dbReference type="Proteomes" id="UP000075609"/>
    </source>
</evidence>
<dbReference type="Proteomes" id="UP000075609">
    <property type="component" value="Unassembled WGS sequence"/>
</dbReference>
<name>A0ABR5VWN2_9VIBR</name>
<reference evidence="1 2" key="1">
    <citation type="submission" date="2015-12" db="EMBL/GenBank/DDBJ databases">
        <authorList>
            <person name="Tarr C.L."/>
            <person name="Gladney L.M."/>
        </authorList>
    </citation>
    <scope>NUCLEOTIDE SEQUENCE [LARGE SCALE GENOMIC DNA]</scope>
    <source>
        <strain evidence="1 2">1048-83</strain>
    </source>
</reference>
<organism evidence="1 2">
    <name type="scientific">Vibrio cidicii</name>
    <dbReference type="NCBI Taxonomy" id="1763883"/>
    <lineage>
        <taxon>Bacteria</taxon>
        <taxon>Pseudomonadati</taxon>
        <taxon>Pseudomonadota</taxon>
        <taxon>Gammaproteobacteria</taxon>
        <taxon>Vibrionales</taxon>
        <taxon>Vibrionaceae</taxon>
        <taxon>Vibrio</taxon>
    </lineage>
</organism>
<keyword evidence="2" id="KW-1185">Reference proteome</keyword>
<proteinExistence type="predicted"/>
<evidence type="ECO:0000313" key="1">
    <source>
        <dbReference type="EMBL" id="KYN80452.1"/>
    </source>
</evidence>